<keyword evidence="3" id="KW-1185">Reference proteome</keyword>
<feature type="region of interest" description="Disordered" evidence="1">
    <location>
        <begin position="351"/>
        <end position="383"/>
    </location>
</feature>
<accession>A0A3L6S0U8</accession>
<reference evidence="3" key="1">
    <citation type="journal article" date="2019" name="Nat. Commun.">
        <title>The genome of broomcorn millet.</title>
        <authorList>
            <person name="Zou C."/>
            <person name="Miki D."/>
            <person name="Li D."/>
            <person name="Tang Q."/>
            <person name="Xiao L."/>
            <person name="Rajput S."/>
            <person name="Deng P."/>
            <person name="Jia W."/>
            <person name="Huang R."/>
            <person name="Zhang M."/>
            <person name="Sun Y."/>
            <person name="Hu J."/>
            <person name="Fu X."/>
            <person name="Schnable P.S."/>
            <person name="Li F."/>
            <person name="Zhang H."/>
            <person name="Feng B."/>
            <person name="Zhu X."/>
            <person name="Liu R."/>
            <person name="Schnable J.C."/>
            <person name="Zhu J.-K."/>
            <person name="Zhang H."/>
        </authorList>
    </citation>
    <scope>NUCLEOTIDE SEQUENCE [LARGE SCALE GENOMIC DNA]</scope>
</reference>
<evidence type="ECO:0000313" key="3">
    <source>
        <dbReference type="Proteomes" id="UP000275267"/>
    </source>
</evidence>
<feature type="region of interest" description="Disordered" evidence="1">
    <location>
        <begin position="204"/>
        <end position="239"/>
    </location>
</feature>
<sequence length="608" mass="66860">MATRRGRAFASHRRSKDDEVNEIVLSSSDSDDVEMLECDKESGESDGSSSDDDVDLKRELYKEVLVDYKKVKELKRKLMLSVSNEGIHLVDSGNEPTVVDTDFLFMLDSVSRCKLPVIMKNNICKAIENHCHASSIDYRSKKLVLEVLKIITEFSDEGDADFPNVSPGNGTPLHGNNDISQGSEACDLSAAANNSPPMVVYSTPSVPTSCMKKHSSVRTQPSPKDSSLPNDHPMRSDLILSSSNYNSSLLNQEHVNRILEKLSTSKTCPAMHKSNPKDPERHSSGYQANHDADSSARTCSDKLNSAKSLSLSGVGSVRKPLQDISNVNLNVSIFYCILSIFSKFVPANAPSELTPNLSKKRQVSSSNRNVTFASTSNALHPKKSPEVQILGEATLSQNNQQFTTYATRASSQVVSATPGLNVDGSGNSTYGLPTYHPRENSSGGKLPIHGPRRPVKPGHLFHGDFQTAKSKFSVSKSELKNYRAICNLATSQFSNEDAVSIAKENLFKDIDEANEDVLARAFKRSSRNRPLSHCNNVDMGFDEYELLYPDVTLQPLDNTVDSGIYAMMFLEHWKSSRSVMHNIFDSSDIPNIRLKIANDLVSSLGTVE</sequence>
<dbReference type="Proteomes" id="UP000275267">
    <property type="component" value="Unassembled WGS sequence"/>
</dbReference>
<gene>
    <name evidence="2" type="ORF">C2845_PM09G09510</name>
</gene>
<dbReference type="InterPro" id="IPR038765">
    <property type="entry name" value="Papain-like_cys_pep_sf"/>
</dbReference>
<feature type="compositionally biased region" description="Polar residues" evidence="1">
    <location>
        <begin position="351"/>
        <end position="378"/>
    </location>
</feature>
<dbReference type="SUPFAM" id="SSF54001">
    <property type="entry name" value="Cysteine proteinases"/>
    <property type="match status" value="1"/>
</dbReference>
<dbReference type="EMBL" id="PQIB02000006">
    <property type="protein sequence ID" value="RLN12896.1"/>
    <property type="molecule type" value="Genomic_DNA"/>
</dbReference>
<feature type="region of interest" description="Disordered" evidence="1">
    <location>
        <begin position="1"/>
        <end position="53"/>
    </location>
</feature>
<dbReference type="AlphaFoldDB" id="A0A3L6S0U8"/>
<comment type="caution">
    <text evidence="2">The sequence shown here is derived from an EMBL/GenBank/DDBJ whole genome shotgun (WGS) entry which is preliminary data.</text>
</comment>
<name>A0A3L6S0U8_PANMI</name>
<protein>
    <submittedName>
        <fullName evidence="2">Uncharacterized protein</fullName>
    </submittedName>
</protein>
<evidence type="ECO:0000313" key="2">
    <source>
        <dbReference type="EMBL" id="RLN12896.1"/>
    </source>
</evidence>
<dbReference type="OrthoDB" id="688429at2759"/>
<evidence type="ECO:0000256" key="1">
    <source>
        <dbReference type="SAM" id="MobiDB-lite"/>
    </source>
</evidence>
<dbReference type="Gene3D" id="3.40.395.10">
    <property type="entry name" value="Adenoviral Proteinase, Chain A"/>
    <property type="match status" value="1"/>
</dbReference>
<feature type="compositionally biased region" description="Basic residues" evidence="1">
    <location>
        <begin position="1"/>
        <end position="14"/>
    </location>
</feature>
<dbReference type="STRING" id="4540.A0A3L6S0U8"/>
<proteinExistence type="predicted"/>
<feature type="region of interest" description="Disordered" evidence="1">
    <location>
        <begin position="266"/>
        <end position="299"/>
    </location>
</feature>
<feature type="region of interest" description="Disordered" evidence="1">
    <location>
        <begin position="161"/>
        <end position="182"/>
    </location>
</feature>
<organism evidence="2 3">
    <name type="scientific">Panicum miliaceum</name>
    <name type="common">Proso millet</name>
    <name type="synonym">Broomcorn millet</name>
    <dbReference type="NCBI Taxonomy" id="4540"/>
    <lineage>
        <taxon>Eukaryota</taxon>
        <taxon>Viridiplantae</taxon>
        <taxon>Streptophyta</taxon>
        <taxon>Embryophyta</taxon>
        <taxon>Tracheophyta</taxon>
        <taxon>Spermatophyta</taxon>
        <taxon>Magnoliopsida</taxon>
        <taxon>Liliopsida</taxon>
        <taxon>Poales</taxon>
        <taxon>Poaceae</taxon>
        <taxon>PACMAD clade</taxon>
        <taxon>Panicoideae</taxon>
        <taxon>Panicodae</taxon>
        <taxon>Paniceae</taxon>
        <taxon>Panicinae</taxon>
        <taxon>Panicum</taxon>
        <taxon>Panicum sect. Panicum</taxon>
    </lineage>
</organism>
<feature type="compositionally biased region" description="Polar residues" evidence="1">
    <location>
        <begin position="217"/>
        <end position="229"/>
    </location>
</feature>